<dbReference type="PANTHER" id="PTHR45890:SF1">
    <property type="entry name" value="AARF DOMAIN CONTAINING KINASE 2"/>
    <property type="match status" value="1"/>
</dbReference>
<accession>A0A7S2HZM7</accession>
<dbReference type="AlphaFoldDB" id="A0A7S2HZM7"/>
<dbReference type="Gene3D" id="1.10.510.10">
    <property type="entry name" value="Transferase(Phosphotransferase) domain 1"/>
    <property type="match status" value="1"/>
</dbReference>
<evidence type="ECO:0000313" key="3">
    <source>
        <dbReference type="EMBL" id="CAD9504741.1"/>
    </source>
</evidence>
<evidence type="ECO:0000256" key="1">
    <source>
        <dbReference type="SAM" id="Phobius"/>
    </source>
</evidence>
<dbReference type="InterPro" id="IPR000719">
    <property type="entry name" value="Prot_kinase_dom"/>
</dbReference>
<gene>
    <name evidence="3" type="ORF">HTAM1171_LOCUS8613</name>
</gene>
<dbReference type="InterPro" id="IPR004147">
    <property type="entry name" value="ABC1_dom"/>
</dbReference>
<organism evidence="3">
    <name type="scientific">Helicotheca tamesis</name>
    <dbReference type="NCBI Taxonomy" id="374047"/>
    <lineage>
        <taxon>Eukaryota</taxon>
        <taxon>Sar</taxon>
        <taxon>Stramenopiles</taxon>
        <taxon>Ochrophyta</taxon>
        <taxon>Bacillariophyta</taxon>
        <taxon>Mediophyceae</taxon>
        <taxon>Lithodesmiophycidae</taxon>
        <taxon>Lithodesmiales</taxon>
        <taxon>Lithodesmiaceae</taxon>
        <taxon>Helicotheca</taxon>
    </lineage>
</organism>
<dbReference type="GO" id="GO:0005739">
    <property type="term" value="C:mitochondrion"/>
    <property type="evidence" value="ECO:0007669"/>
    <property type="project" value="TreeGrafter"/>
</dbReference>
<keyword evidence="1" id="KW-0472">Membrane</keyword>
<dbReference type="SUPFAM" id="SSF56112">
    <property type="entry name" value="Protein kinase-like (PK-like)"/>
    <property type="match status" value="1"/>
</dbReference>
<sequence>MRAQRDSTRALTRIFFNMFVGAIGCLPMTTLFHSSIQVLAFSTTTTSIKSTFDNKPPKIISFSKTRISVPSTSLSASCTDAGEGGDNESSVLNRRDALSKGALVAFSSLFLDASTAKKDKVDAAVLQPVPKANAAVAIPMDTATYPAKAAAVATTAKHVATTGRPPQLETLAALTFGPSAIALAGDATLTGLSTPSPGTRKSQKKVMTTTTTTRRTFRKNFRRNIRAMIRVLNIIALTTPALVRYPFARRNEESYRKWLNFVLKQLERGGAVMIKMAQWASSRPDIFGLTFCDVFKKLQDGTTPHSWSYTESVLEKAYGKDWKDHLKIKKEDILGSGCIAQVYKGTITSPSTGENGNTEEQKQQDVAIKIVHPNVRGGIEDDVSILRTIAKILESLPFGYGEKLQWNNIGGMVEEFSNMLKPQLDLQNEAEHIQRFNENFCNYPDVIFPKLISQYKAHPDVLVETFCSGVPVEKFCETHKDDVEIRKKLCNDAAAVMCEMIFTHNFVHGDLHPGNVFVSPDNKLVLLDCGIVNEYDDADHELMVNIIAAFIRMDGRKAAELMADDSNRRMKAAGESAVQDVEKYINDIERLSKTPRKSDFVFEKVVTYVDYIFNAAARHRVKMNASFVSMMLAVKVQEGVALLLYPAVELMKIANPIILRSEAERIQMSVGQRMQRQVKDKMRDLRVRFDRERNKALKSLEETT</sequence>
<dbReference type="InterPro" id="IPR052402">
    <property type="entry name" value="ADCK_kinase"/>
</dbReference>
<dbReference type="PROSITE" id="PS50011">
    <property type="entry name" value="PROTEIN_KINASE_DOM"/>
    <property type="match status" value="1"/>
</dbReference>
<dbReference type="EMBL" id="HBGV01014063">
    <property type="protein sequence ID" value="CAD9504741.1"/>
    <property type="molecule type" value="Transcribed_RNA"/>
</dbReference>
<keyword evidence="1" id="KW-1133">Transmembrane helix</keyword>
<dbReference type="PROSITE" id="PS51257">
    <property type="entry name" value="PROKAR_LIPOPROTEIN"/>
    <property type="match status" value="1"/>
</dbReference>
<evidence type="ECO:0000259" key="2">
    <source>
        <dbReference type="PROSITE" id="PS50011"/>
    </source>
</evidence>
<feature type="transmembrane region" description="Helical" evidence="1">
    <location>
        <begin position="14"/>
        <end position="32"/>
    </location>
</feature>
<name>A0A7S2HZM7_9STRA</name>
<dbReference type="GO" id="GO:0005524">
    <property type="term" value="F:ATP binding"/>
    <property type="evidence" value="ECO:0007669"/>
    <property type="project" value="InterPro"/>
</dbReference>
<dbReference type="PANTHER" id="PTHR45890">
    <property type="entry name" value="AARF DOMAIN CONTAINING KINASE 2 (PREDICTED)"/>
    <property type="match status" value="1"/>
</dbReference>
<reference evidence="3" key="1">
    <citation type="submission" date="2021-01" db="EMBL/GenBank/DDBJ databases">
        <authorList>
            <person name="Corre E."/>
            <person name="Pelletier E."/>
            <person name="Niang G."/>
            <person name="Scheremetjew M."/>
            <person name="Finn R."/>
            <person name="Kale V."/>
            <person name="Holt S."/>
            <person name="Cochrane G."/>
            <person name="Meng A."/>
            <person name="Brown T."/>
            <person name="Cohen L."/>
        </authorList>
    </citation>
    <scope>NUCLEOTIDE SEQUENCE</scope>
    <source>
        <strain evidence="3">CCMP826</strain>
    </source>
</reference>
<protein>
    <recommendedName>
        <fullName evidence="2">Protein kinase domain-containing protein</fullName>
    </recommendedName>
</protein>
<dbReference type="Pfam" id="PF03109">
    <property type="entry name" value="ABC1"/>
    <property type="match status" value="1"/>
</dbReference>
<keyword evidence="1" id="KW-0812">Transmembrane</keyword>
<dbReference type="GO" id="GO:0004672">
    <property type="term" value="F:protein kinase activity"/>
    <property type="evidence" value="ECO:0007669"/>
    <property type="project" value="InterPro"/>
</dbReference>
<dbReference type="InterPro" id="IPR011009">
    <property type="entry name" value="Kinase-like_dom_sf"/>
</dbReference>
<proteinExistence type="predicted"/>
<feature type="domain" description="Protein kinase" evidence="2">
    <location>
        <begin position="328"/>
        <end position="704"/>
    </location>
</feature>